<dbReference type="EMBL" id="BGPR01214957">
    <property type="protein sequence ID" value="GBN50157.1"/>
    <property type="molecule type" value="Genomic_DNA"/>
</dbReference>
<dbReference type="AlphaFoldDB" id="A0A4Y2PIZ1"/>
<reference evidence="2 3" key="1">
    <citation type="journal article" date="2019" name="Sci. Rep.">
        <title>Orb-weaving spider Araneus ventricosus genome elucidates the spidroin gene catalogue.</title>
        <authorList>
            <person name="Kono N."/>
            <person name="Nakamura H."/>
            <person name="Ohtoshi R."/>
            <person name="Moran D.A.P."/>
            <person name="Shinohara A."/>
            <person name="Yoshida Y."/>
            <person name="Fujiwara M."/>
            <person name="Mori M."/>
            <person name="Tomita M."/>
            <person name="Arakawa K."/>
        </authorList>
    </citation>
    <scope>NUCLEOTIDE SEQUENCE [LARGE SCALE GENOMIC DNA]</scope>
</reference>
<keyword evidence="3" id="KW-1185">Reference proteome</keyword>
<comment type="caution">
    <text evidence="2">The sequence shown here is derived from an EMBL/GenBank/DDBJ whole genome shotgun (WGS) entry which is preliminary data.</text>
</comment>
<evidence type="ECO:0000313" key="2">
    <source>
        <dbReference type="EMBL" id="GBN50157.1"/>
    </source>
</evidence>
<protein>
    <submittedName>
        <fullName evidence="2">Uncharacterized protein</fullName>
    </submittedName>
</protein>
<gene>
    <name evidence="2" type="ORF">AVEN_263076_1</name>
</gene>
<sequence>HYSAILEEISIKRPSEEDSNALDLDGEVSEYTNHETDFEIDVEDSPVHEEDSDSNSATSIHSTSNLIVP</sequence>
<evidence type="ECO:0000256" key="1">
    <source>
        <dbReference type="SAM" id="MobiDB-lite"/>
    </source>
</evidence>
<feature type="compositionally biased region" description="Polar residues" evidence="1">
    <location>
        <begin position="54"/>
        <end position="69"/>
    </location>
</feature>
<feature type="compositionally biased region" description="Acidic residues" evidence="1">
    <location>
        <begin position="17"/>
        <end position="28"/>
    </location>
</feature>
<evidence type="ECO:0000313" key="3">
    <source>
        <dbReference type="Proteomes" id="UP000499080"/>
    </source>
</evidence>
<accession>A0A4Y2PIZ1</accession>
<feature type="region of interest" description="Disordered" evidence="1">
    <location>
        <begin position="1"/>
        <end position="69"/>
    </location>
</feature>
<organism evidence="2 3">
    <name type="scientific">Araneus ventricosus</name>
    <name type="common">Orbweaver spider</name>
    <name type="synonym">Epeira ventricosa</name>
    <dbReference type="NCBI Taxonomy" id="182803"/>
    <lineage>
        <taxon>Eukaryota</taxon>
        <taxon>Metazoa</taxon>
        <taxon>Ecdysozoa</taxon>
        <taxon>Arthropoda</taxon>
        <taxon>Chelicerata</taxon>
        <taxon>Arachnida</taxon>
        <taxon>Araneae</taxon>
        <taxon>Araneomorphae</taxon>
        <taxon>Entelegynae</taxon>
        <taxon>Araneoidea</taxon>
        <taxon>Araneidae</taxon>
        <taxon>Araneus</taxon>
    </lineage>
</organism>
<dbReference type="Proteomes" id="UP000499080">
    <property type="component" value="Unassembled WGS sequence"/>
</dbReference>
<name>A0A4Y2PIZ1_ARAVE</name>
<feature type="non-terminal residue" evidence="2">
    <location>
        <position position="1"/>
    </location>
</feature>
<proteinExistence type="predicted"/>